<dbReference type="OrthoDB" id="427442at2"/>
<dbReference type="Gene3D" id="1.10.10.10">
    <property type="entry name" value="Winged helix-like DNA-binding domain superfamily/Winged helix DNA-binding domain"/>
    <property type="match status" value="1"/>
</dbReference>
<dbReference type="AlphaFoldDB" id="A0A2A2TNI9"/>
<sequence length="115" mass="12668">MTAQELETQLLSLTPAQKVEAIRILTQNIGNNHRGITKTPGVMGTDACIAGTRIPVWLLVSYQRQGAKDADILDEYPQLSAADLVTAWLYAEAFPHEIDTAIREQEEADAILDFS</sequence>
<keyword evidence="2" id="KW-1185">Reference proteome</keyword>
<dbReference type="InterPro" id="IPR007367">
    <property type="entry name" value="DUF433"/>
</dbReference>
<dbReference type="InterPro" id="IPR036388">
    <property type="entry name" value="WH-like_DNA-bd_sf"/>
</dbReference>
<dbReference type="PANTHER" id="PTHR34849:SF4">
    <property type="entry name" value="SLR1209 PROTEIN"/>
    <property type="match status" value="1"/>
</dbReference>
<dbReference type="RefSeq" id="WP_095720574.1">
    <property type="nucleotide sequence ID" value="NZ_NTFS01000030.1"/>
</dbReference>
<reference evidence="1 2" key="1">
    <citation type="submission" date="2017-08" db="EMBL/GenBank/DDBJ databases">
        <title>Draft genome sequence of filamentous cyanobacterium Calothrix elsteri CCALA 953.</title>
        <authorList>
            <person name="Gagunashvili A.N."/>
            <person name="Elster J."/>
            <person name="Andresson O.S."/>
        </authorList>
    </citation>
    <scope>NUCLEOTIDE SEQUENCE [LARGE SCALE GENOMIC DNA]</scope>
    <source>
        <strain evidence="1 2">CCALA 953</strain>
    </source>
</reference>
<accession>A0A2A2TNI9</accession>
<dbReference type="Proteomes" id="UP000218238">
    <property type="component" value="Unassembled WGS sequence"/>
</dbReference>
<gene>
    <name evidence="1" type="ORF">CK510_04615</name>
</gene>
<dbReference type="PANTHER" id="PTHR34849">
    <property type="entry name" value="SSL5025 PROTEIN"/>
    <property type="match status" value="1"/>
</dbReference>
<dbReference type="Pfam" id="PF04255">
    <property type="entry name" value="DUF433"/>
    <property type="match status" value="1"/>
</dbReference>
<comment type="caution">
    <text evidence="1">The sequence shown here is derived from an EMBL/GenBank/DDBJ whole genome shotgun (WGS) entry which is preliminary data.</text>
</comment>
<dbReference type="SUPFAM" id="SSF46689">
    <property type="entry name" value="Homeodomain-like"/>
    <property type="match status" value="1"/>
</dbReference>
<dbReference type="EMBL" id="NTFS01000030">
    <property type="protein sequence ID" value="PAX59924.1"/>
    <property type="molecule type" value="Genomic_DNA"/>
</dbReference>
<name>A0A2A2TNI9_9CYAN</name>
<evidence type="ECO:0000313" key="2">
    <source>
        <dbReference type="Proteomes" id="UP000218238"/>
    </source>
</evidence>
<organism evidence="1 2">
    <name type="scientific">Brunnivagina elsteri CCALA 953</name>
    <dbReference type="NCBI Taxonomy" id="987040"/>
    <lineage>
        <taxon>Bacteria</taxon>
        <taxon>Bacillati</taxon>
        <taxon>Cyanobacteriota</taxon>
        <taxon>Cyanophyceae</taxon>
        <taxon>Nostocales</taxon>
        <taxon>Calotrichaceae</taxon>
        <taxon>Brunnivagina</taxon>
    </lineage>
</organism>
<dbReference type="InterPro" id="IPR009057">
    <property type="entry name" value="Homeodomain-like_sf"/>
</dbReference>
<evidence type="ECO:0008006" key="3">
    <source>
        <dbReference type="Google" id="ProtNLM"/>
    </source>
</evidence>
<protein>
    <recommendedName>
        <fullName evidence="3">DUF433 domain-containing protein</fullName>
    </recommendedName>
</protein>
<evidence type="ECO:0000313" key="1">
    <source>
        <dbReference type="EMBL" id="PAX59924.1"/>
    </source>
</evidence>
<proteinExistence type="predicted"/>